<accession>A0A0C3Q5M2</accession>
<reference evidence="1 2" key="1">
    <citation type="submission" date="2014-04" db="EMBL/GenBank/DDBJ databases">
        <authorList>
            <consortium name="DOE Joint Genome Institute"/>
            <person name="Kuo A."/>
            <person name="Girlanda M."/>
            <person name="Perotto S."/>
            <person name="Kohler A."/>
            <person name="Nagy L.G."/>
            <person name="Floudas D."/>
            <person name="Copeland A."/>
            <person name="Barry K.W."/>
            <person name="Cichocki N."/>
            <person name="Veneault-Fourrey C."/>
            <person name="LaButti K."/>
            <person name="Lindquist E.A."/>
            <person name="Lipzen A."/>
            <person name="Lundell T."/>
            <person name="Morin E."/>
            <person name="Murat C."/>
            <person name="Sun H."/>
            <person name="Tunlid A."/>
            <person name="Henrissat B."/>
            <person name="Grigoriev I.V."/>
            <person name="Hibbett D.S."/>
            <person name="Martin F."/>
            <person name="Nordberg H.P."/>
            <person name="Cantor M.N."/>
            <person name="Hua S.X."/>
        </authorList>
    </citation>
    <scope>NUCLEOTIDE SEQUENCE [LARGE SCALE GENOMIC DNA]</scope>
    <source>
        <strain evidence="1 2">MUT 4182</strain>
    </source>
</reference>
<dbReference type="Proteomes" id="UP000054248">
    <property type="component" value="Unassembled WGS sequence"/>
</dbReference>
<reference evidence="2" key="2">
    <citation type="submission" date="2015-01" db="EMBL/GenBank/DDBJ databases">
        <title>Evolutionary Origins and Diversification of the Mycorrhizal Mutualists.</title>
        <authorList>
            <consortium name="DOE Joint Genome Institute"/>
            <consortium name="Mycorrhizal Genomics Consortium"/>
            <person name="Kohler A."/>
            <person name="Kuo A."/>
            <person name="Nagy L.G."/>
            <person name="Floudas D."/>
            <person name="Copeland A."/>
            <person name="Barry K.W."/>
            <person name="Cichocki N."/>
            <person name="Veneault-Fourrey C."/>
            <person name="LaButti K."/>
            <person name="Lindquist E.A."/>
            <person name="Lipzen A."/>
            <person name="Lundell T."/>
            <person name="Morin E."/>
            <person name="Murat C."/>
            <person name="Riley R."/>
            <person name="Ohm R."/>
            <person name="Sun H."/>
            <person name="Tunlid A."/>
            <person name="Henrissat B."/>
            <person name="Grigoriev I.V."/>
            <person name="Hibbett D.S."/>
            <person name="Martin F."/>
        </authorList>
    </citation>
    <scope>NUCLEOTIDE SEQUENCE [LARGE SCALE GENOMIC DNA]</scope>
    <source>
        <strain evidence="2">MUT 4182</strain>
    </source>
</reference>
<dbReference type="AlphaFoldDB" id="A0A0C3Q5M2"/>
<organism evidence="1 2">
    <name type="scientific">Tulasnella calospora MUT 4182</name>
    <dbReference type="NCBI Taxonomy" id="1051891"/>
    <lineage>
        <taxon>Eukaryota</taxon>
        <taxon>Fungi</taxon>
        <taxon>Dikarya</taxon>
        <taxon>Basidiomycota</taxon>
        <taxon>Agaricomycotina</taxon>
        <taxon>Agaricomycetes</taxon>
        <taxon>Cantharellales</taxon>
        <taxon>Tulasnellaceae</taxon>
        <taxon>Tulasnella</taxon>
    </lineage>
</organism>
<evidence type="ECO:0000313" key="2">
    <source>
        <dbReference type="Proteomes" id="UP000054248"/>
    </source>
</evidence>
<dbReference type="HOGENOM" id="CLU_2706601_0_0_1"/>
<protein>
    <submittedName>
        <fullName evidence="1">Uncharacterized protein</fullName>
    </submittedName>
</protein>
<proteinExistence type="predicted"/>
<sequence>MHHAPQRQHLNHLAKSPRIGDWTCSVVCACESAEFDAPLPGDPKHELYGPLRTIPSSLMTSKRQWTEQILYAH</sequence>
<evidence type="ECO:0000313" key="1">
    <source>
        <dbReference type="EMBL" id="KIO24445.1"/>
    </source>
</evidence>
<keyword evidence="2" id="KW-1185">Reference proteome</keyword>
<name>A0A0C3Q5M2_9AGAM</name>
<dbReference type="EMBL" id="KN823061">
    <property type="protein sequence ID" value="KIO24445.1"/>
    <property type="molecule type" value="Genomic_DNA"/>
</dbReference>
<gene>
    <name evidence="1" type="ORF">M407DRAFT_244451</name>
</gene>